<dbReference type="EMBL" id="UYRR01007383">
    <property type="protein sequence ID" value="VDK23552.1"/>
    <property type="molecule type" value="Genomic_DNA"/>
</dbReference>
<sequence>MAESSERSSNPKRSSDSSVRHKGTSKRSATKRRKVVAQRHFSADSEDERLKERLNAKFNVKQRKTVDDSAQGGSLGVCNSERHDAIIRRAECARINRLHKGAENNDAVPTRWKCALCQQRSSRSFLGDLYGPYFVRVQGNHWPSFLAKKPAHLNLEVPNSVWLLMNLSLKL</sequence>
<proteinExistence type="predicted"/>
<evidence type="ECO:0000313" key="2">
    <source>
        <dbReference type="EMBL" id="VDK23552.1"/>
    </source>
</evidence>
<dbReference type="OrthoDB" id="10029243at2759"/>
<dbReference type="Proteomes" id="UP000267096">
    <property type="component" value="Unassembled WGS sequence"/>
</dbReference>
<evidence type="ECO:0000313" key="3">
    <source>
        <dbReference type="Proteomes" id="UP000267096"/>
    </source>
</evidence>
<dbReference type="WBParaSite" id="ASIM_0000449101-mRNA-1">
    <property type="protein sequence ID" value="ASIM_0000449101-mRNA-1"/>
    <property type="gene ID" value="ASIM_0000449101"/>
</dbReference>
<name>A0A0M3JA71_ANISI</name>
<reference evidence="4" key="1">
    <citation type="submission" date="2017-02" db="UniProtKB">
        <authorList>
            <consortium name="WormBaseParasite"/>
        </authorList>
    </citation>
    <scope>IDENTIFICATION</scope>
</reference>
<evidence type="ECO:0000313" key="4">
    <source>
        <dbReference type="WBParaSite" id="ASIM_0000449101-mRNA-1"/>
    </source>
</evidence>
<feature type="region of interest" description="Disordered" evidence="1">
    <location>
        <begin position="1"/>
        <end position="48"/>
    </location>
</feature>
<accession>A0A0M3JA71</accession>
<dbReference type="AlphaFoldDB" id="A0A0M3JA71"/>
<reference evidence="2 3" key="2">
    <citation type="submission" date="2018-11" db="EMBL/GenBank/DDBJ databases">
        <authorList>
            <consortium name="Pathogen Informatics"/>
        </authorList>
    </citation>
    <scope>NUCLEOTIDE SEQUENCE [LARGE SCALE GENOMIC DNA]</scope>
</reference>
<organism evidence="4">
    <name type="scientific">Anisakis simplex</name>
    <name type="common">Herring worm</name>
    <dbReference type="NCBI Taxonomy" id="6269"/>
    <lineage>
        <taxon>Eukaryota</taxon>
        <taxon>Metazoa</taxon>
        <taxon>Ecdysozoa</taxon>
        <taxon>Nematoda</taxon>
        <taxon>Chromadorea</taxon>
        <taxon>Rhabditida</taxon>
        <taxon>Spirurina</taxon>
        <taxon>Ascaridomorpha</taxon>
        <taxon>Ascaridoidea</taxon>
        <taxon>Anisakidae</taxon>
        <taxon>Anisakis</taxon>
        <taxon>Anisakis simplex complex</taxon>
    </lineage>
</organism>
<protein>
    <submittedName>
        <fullName evidence="2 4">Uncharacterized protein</fullName>
    </submittedName>
</protein>
<gene>
    <name evidence="2" type="ORF">ASIM_LOCUS4302</name>
</gene>
<keyword evidence="3" id="KW-1185">Reference proteome</keyword>
<feature type="compositionally biased region" description="Basic residues" evidence="1">
    <location>
        <begin position="20"/>
        <end position="37"/>
    </location>
</feature>
<evidence type="ECO:0000256" key="1">
    <source>
        <dbReference type="SAM" id="MobiDB-lite"/>
    </source>
</evidence>